<comment type="caution">
    <text evidence="3">The sequence shown here is derived from an EMBL/GenBank/DDBJ whole genome shotgun (WGS) entry which is preliminary data.</text>
</comment>
<feature type="region of interest" description="Disordered" evidence="1">
    <location>
        <begin position="1"/>
        <end position="42"/>
    </location>
</feature>
<evidence type="ECO:0000313" key="3">
    <source>
        <dbReference type="EMBL" id="GJT48097.1"/>
    </source>
</evidence>
<sequence length="183" mass="19259">MKEMDSTEPQSTNVSTTPSPEVVHPVSTTPSPEVVHPDPVTTTPPSGVMKSLVLACGFALGGVGVLASSSAADVMQIGRAEVQKAAKVGAAIEAMLASGELVAYGGGAVLSGIVCVAFAKGCYKCFNSGVMVAVIFLYLICEFGFGYEVLGFDHQQPWWEEGERIGGGWEVEFKRILLVVQQF</sequence>
<feature type="compositionally biased region" description="Polar residues" evidence="1">
    <location>
        <begin position="7"/>
        <end position="19"/>
    </location>
</feature>
<reference evidence="3" key="1">
    <citation type="journal article" date="2022" name="Int. J. Mol. Sci.">
        <title>Draft Genome of Tanacetum Coccineum: Genomic Comparison of Closely Related Tanacetum-Family Plants.</title>
        <authorList>
            <person name="Yamashiro T."/>
            <person name="Shiraishi A."/>
            <person name="Nakayama K."/>
            <person name="Satake H."/>
        </authorList>
    </citation>
    <scope>NUCLEOTIDE SEQUENCE</scope>
</reference>
<gene>
    <name evidence="3" type="ORF">Tco_0974254</name>
</gene>
<keyword evidence="4" id="KW-1185">Reference proteome</keyword>
<evidence type="ECO:0000313" key="4">
    <source>
        <dbReference type="Proteomes" id="UP001151760"/>
    </source>
</evidence>
<accession>A0ABQ5EB47</accession>
<proteinExistence type="predicted"/>
<reference evidence="3" key="2">
    <citation type="submission" date="2022-01" db="EMBL/GenBank/DDBJ databases">
        <authorList>
            <person name="Yamashiro T."/>
            <person name="Shiraishi A."/>
            <person name="Satake H."/>
            <person name="Nakayama K."/>
        </authorList>
    </citation>
    <scope>NUCLEOTIDE SEQUENCE</scope>
</reference>
<feature type="compositionally biased region" description="Low complexity" evidence="1">
    <location>
        <begin position="32"/>
        <end position="42"/>
    </location>
</feature>
<feature type="transmembrane region" description="Helical" evidence="2">
    <location>
        <begin position="101"/>
        <end position="119"/>
    </location>
</feature>
<name>A0ABQ5EB47_9ASTR</name>
<evidence type="ECO:0000256" key="1">
    <source>
        <dbReference type="SAM" id="MobiDB-lite"/>
    </source>
</evidence>
<feature type="transmembrane region" description="Helical" evidence="2">
    <location>
        <begin position="52"/>
        <end position="72"/>
    </location>
</feature>
<keyword evidence="2" id="KW-0812">Transmembrane</keyword>
<evidence type="ECO:0000256" key="2">
    <source>
        <dbReference type="SAM" id="Phobius"/>
    </source>
</evidence>
<feature type="transmembrane region" description="Helical" evidence="2">
    <location>
        <begin position="126"/>
        <end position="147"/>
    </location>
</feature>
<keyword evidence="2" id="KW-1133">Transmembrane helix</keyword>
<dbReference type="EMBL" id="BQNB010016124">
    <property type="protein sequence ID" value="GJT48097.1"/>
    <property type="molecule type" value="Genomic_DNA"/>
</dbReference>
<dbReference type="Proteomes" id="UP001151760">
    <property type="component" value="Unassembled WGS sequence"/>
</dbReference>
<keyword evidence="2" id="KW-0472">Membrane</keyword>
<protein>
    <submittedName>
        <fullName evidence="3">Uncharacterized protein</fullName>
    </submittedName>
</protein>
<organism evidence="3 4">
    <name type="scientific">Tanacetum coccineum</name>
    <dbReference type="NCBI Taxonomy" id="301880"/>
    <lineage>
        <taxon>Eukaryota</taxon>
        <taxon>Viridiplantae</taxon>
        <taxon>Streptophyta</taxon>
        <taxon>Embryophyta</taxon>
        <taxon>Tracheophyta</taxon>
        <taxon>Spermatophyta</taxon>
        <taxon>Magnoliopsida</taxon>
        <taxon>eudicotyledons</taxon>
        <taxon>Gunneridae</taxon>
        <taxon>Pentapetalae</taxon>
        <taxon>asterids</taxon>
        <taxon>campanulids</taxon>
        <taxon>Asterales</taxon>
        <taxon>Asteraceae</taxon>
        <taxon>Asteroideae</taxon>
        <taxon>Anthemideae</taxon>
        <taxon>Anthemidinae</taxon>
        <taxon>Tanacetum</taxon>
    </lineage>
</organism>